<reference evidence="3" key="2">
    <citation type="submission" date="2020-09" db="EMBL/GenBank/DDBJ databases">
        <authorList>
            <person name="Yu Y."/>
        </authorList>
    </citation>
    <scope>NUCLEOTIDE SEQUENCE</scope>
    <source>
        <strain evidence="3">KCTC 49039</strain>
    </source>
</reference>
<organism evidence="3 4">
    <name type="scientific">Cellulosimicrobium arenosum</name>
    <dbReference type="NCBI Taxonomy" id="2708133"/>
    <lineage>
        <taxon>Bacteria</taxon>
        <taxon>Bacillati</taxon>
        <taxon>Actinomycetota</taxon>
        <taxon>Actinomycetes</taxon>
        <taxon>Micrococcales</taxon>
        <taxon>Promicromonosporaceae</taxon>
        <taxon>Cellulosimicrobium</taxon>
    </lineage>
</organism>
<sequence>MSSPDVLELGATALAHVLRTGATSPTEVLDATLDAAAGRGAALGAFTVLAPELARAQARAAESALVAARRDGTADDPGALPPFLGVPCPVKDLNAVAGVPLRAGSAAIDPFTPPDDDGVVTLLRAAGTVMVGKTATPEFGLPCYTEPDVGPPARTPWDPSRSAGGSSGGAAAAVAARIVPVAHGSDGGGSLRIPASACGLVGHKPSRGLVSPGPLGVDGPGLATHGVLTRTVRDTAAFLDVLARPWPGDTFVAGRGPTSFTAACTTSPGPVRVGLLLDPVIDPAAPVHPACLDAARTAATLLAAAGHDVVPVAPPFPAERWAAFAALWSVGALQAPVTDGREDDLVPLTRWLREQGRAVTGLEHATALAAVQQLTREVATAWADVDVVLSPTLAQPPALVGSQRRDDDPAADFAAQTAFTPWTSVWNLTGRPAISLPLGETRVDGPSGAATVPVGVMLGGAHGADALLIALAARLEESCPDQPWFDRHPPEVP</sequence>
<dbReference type="PROSITE" id="PS00571">
    <property type="entry name" value="AMIDASES"/>
    <property type="match status" value="1"/>
</dbReference>
<evidence type="ECO:0000259" key="2">
    <source>
        <dbReference type="Pfam" id="PF01425"/>
    </source>
</evidence>
<dbReference type="EMBL" id="JACYHB010000002">
    <property type="protein sequence ID" value="MBD8078156.1"/>
    <property type="molecule type" value="Genomic_DNA"/>
</dbReference>
<dbReference type="PANTHER" id="PTHR11895">
    <property type="entry name" value="TRANSAMIDASE"/>
    <property type="match status" value="1"/>
</dbReference>
<dbReference type="SUPFAM" id="SSF75304">
    <property type="entry name" value="Amidase signature (AS) enzymes"/>
    <property type="match status" value="1"/>
</dbReference>
<name>A0A927IXH9_9MICO</name>
<dbReference type="Proteomes" id="UP000610846">
    <property type="component" value="Unassembled WGS sequence"/>
</dbReference>
<protein>
    <submittedName>
        <fullName evidence="3">Amidase</fullName>
    </submittedName>
</protein>
<dbReference type="GO" id="GO:0003824">
    <property type="term" value="F:catalytic activity"/>
    <property type="evidence" value="ECO:0007669"/>
    <property type="project" value="InterPro"/>
</dbReference>
<dbReference type="AlphaFoldDB" id="A0A927IXH9"/>
<dbReference type="InterPro" id="IPR036928">
    <property type="entry name" value="AS_sf"/>
</dbReference>
<dbReference type="PANTHER" id="PTHR11895:SF7">
    <property type="entry name" value="GLUTAMYL-TRNA(GLN) AMIDOTRANSFERASE SUBUNIT A, MITOCHONDRIAL"/>
    <property type="match status" value="1"/>
</dbReference>
<evidence type="ECO:0000313" key="3">
    <source>
        <dbReference type="EMBL" id="MBD8078156.1"/>
    </source>
</evidence>
<dbReference type="InterPro" id="IPR000120">
    <property type="entry name" value="Amidase"/>
</dbReference>
<keyword evidence="4" id="KW-1185">Reference proteome</keyword>
<feature type="domain" description="Amidase" evidence="2">
    <location>
        <begin position="27"/>
        <end position="468"/>
    </location>
</feature>
<reference evidence="3" key="1">
    <citation type="journal article" date="2018" name="Curr. Microbiol.">
        <title>Cellulosimicrobium arenosum sp. nov., Isolated from Marine Sediment Sand.</title>
        <authorList>
            <person name="Oh M."/>
            <person name="Kim J.H."/>
            <person name="Yoon J.H."/>
            <person name="Schumann P."/>
            <person name="Kim W."/>
        </authorList>
    </citation>
    <scope>NUCLEOTIDE SEQUENCE</scope>
    <source>
        <strain evidence="3">KCTC 49039</strain>
    </source>
</reference>
<proteinExistence type="inferred from homology"/>
<comment type="caution">
    <text evidence="3">The sequence shown here is derived from an EMBL/GenBank/DDBJ whole genome shotgun (WGS) entry which is preliminary data.</text>
</comment>
<dbReference type="Gene3D" id="3.90.1300.10">
    <property type="entry name" value="Amidase signature (AS) domain"/>
    <property type="match status" value="1"/>
</dbReference>
<dbReference type="InterPro" id="IPR020556">
    <property type="entry name" value="Amidase_CS"/>
</dbReference>
<evidence type="ECO:0000256" key="1">
    <source>
        <dbReference type="ARBA" id="ARBA00009199"/>
    </source>
</evidence>
<dbReference type="RefSeq" id="WP_191827725.1">
    <property type="nucleotide sequence ID" value="NZ_JACYHB010000002.1"/>
</dbReference>
<dbReference type="Pfam" id="PF01425">
    <property type="entry name" value="Amidase"/>
    <property type="match status" value="1"/>
</dbReference>
<dbReference type="InterPro" id="IPR023631">
    <property type="entry name" value="Amidase_dom"/>
</dbReference>
<comment type="similarity">
    <text evidence="1">Belongs to the amidase family.</text>
</comment>
<evidence type="ECO:0000313" key="4">
    <source>
        <dbReference type="Proteomes" id="UP000610846"/>
    </source>
</evidence>
<accession>A0A927IXH9</accession>
<gene>
    <name evidence="3" type="ORF">IF651_03665</name>
</gene>